<organism evidence="3 4">
    <name type="scientific">Nocardioides daphniae</name>
    <dbReference type="NCBI Taxonomy" id="402297"/>
    <lineage>
        <taxon>Bacteria</taxon>
        <taxon>Bacillati</taxon>
        <taxon>Actinomycetota</taxon>
        <taxon>Actinomycetes</taxon>
        <taxon>Propionibacteriales</taxon>
        <taxon>Nocardioidaceae</taxon>
        <taxon>Nocardioides</taxon>
    </lineage>
</organism>
<feature type="transmembrane region" description="Helical" evidence="1">
    <location>
        <begin position="66"/>
        <end position="83"/>
    </location>
</feature>
<proteinExistence type="predicted"/>
<dbReference type="KEGG" id="ndp:E2C04_05240"/>
<reference evidence="2" key="2">
    <citation type="journal article" date="2014" name="Int. J. Syst. Evol. Microbiol.">
        <title>Complete genome of a new Firmicutes species belonging to the dominant human colonic microbiota ('Ruminococcus bicirculans') reveals two chromosomes and a selective capacity to utilize plant glucans.</title>
        <authorList>
            <consortium name="NISC Comparative Sequencing Program"/>
            <person name="Wegmann U."/>
            <person name="Louis P."/>
            <person name="Goesmann A."/>
            <person name="Henrissat B."/>
            <person name="Duncan S.H."/>
            <person name="Flint H.J."/>
        </authorList>
    </citation>
    <scope>NUCLEOTIDE SEQUENCE</scope>
    <source>
        <strain evidence="2">CCM 7403</strain>
    </source>
</reference>
<evidence type="ECO:0000256" key="1">
    <source>
        <dbReference type="SAM" id="Phobius"/>
    </source>
</evidence>
<keyword evidence="1" id="KW-1133">Transmembrane helix</keyword>
<feature type="transmembrane region" description="Helical" evidence="1">
    <location>
        <begin position="6"/>
        <end position="31"/>
    </location>
</feature>
<evidence type="ECO:0000313" key="2">
    <source>
        <dbReference type="EMBL" id="GGD16272.1"/>
    </source>
</evidence>
<keyword evidence="1" id="KW-0812">Transmembrane</keyword>
<reference evidence="2" key="5">
    <citation type="submission" date="2024-05" db="EMBL/GenBank/DDBJ databases">
        <authorList>
            <person name="Sun Q."/>
            <person name="Sedlacek I."/>
        </authorList>
    </citation>
    <scope>NUCLEOTIDE SEQUENCE</scope>
    <source>
        <strain evidence="2">CCM 7403</strain>
    </source>
</reference>
<dbReference type="Proteomes" id="UP000630594">
    <property type="component" value="Unassembled WGS sequence"/>
</dbReference>
<evidence type="ECO:0000313" key="3">
    <source>
        <dbReference type="EMBL" id="QCC76775.1"/>
    </source>
</evidence>
<keyword evidence="5" id="KW-1185">Reference proteome</keyword>
<keyword evidence="1" id="KW-0472">Membrane</keyword>
<gene>
    <name evidence="3" type="ORF">E2C04_05240</name>
    <name evidence="2" type="ORF">GCM10007231_14060</name>
</gene>
<feature type="transmembrane region" description="Helical" evidence="1">
    <location>
        <begin position="38"/>
        <end position="60"/>
    </location>
</feature>
<dbReference type="AlphaFoldDB" id="A0A4P7UBT5"/>
<dbReference type="EMBL" id="CP038462">
    <property type="protein sequence ID" value="QCC76775.1"/>
    <property type="molecule type" value="Genomic_DNA"/>
</dbReference>
<name>A0A4P7UBT5_9ACTN</name>
<accession>A0A4P7UBT5</accession>
<evidence type="ECO:0000313" key="4">
    <source>
        <dbReference type="Proteomes" id="UP000297025"/>
    </source>
</evidence>
<protein>
    <submittedName>
        <fullName evidence="3">Uncharacterized protein</fullName>
    </submittedName>
</protein>
<dbReference type="EMBL" id="BMCK01000002">
    <property type="protein sequence ID" value="GGD16272.1"/>
    <property type="molecule type" value="Genomic_DNA"/>
</dbReference>
<reference evidence="3" key="4">
    <citation type="submission" date="2019-03" db="EMBL/GenBank/DDBJ databases">
        <authorList>
            <person name="Huang Y."/>
        </authorList>
    </citation>
    <scope>NUCLEOTIDE SEQUENCE</scope>
    <source>
        <strain evidence="3">JCM 16608</strain>
    </source>
</reference>
<dbReference type="OrthoDB" id="3788664at2"/>
<evidence type="ECO:0000313" key="5">
    <source>
        <dbReference type="Proteomes" id="UP000630594"/>
    </source>
</evidence>
<reference evidence="5" key="3">
    <citation type="journal article" date="2019" name="Int. J. Syst. Evol. Microbiol.">
        <title>The Global Catalogue of Microorganisms (GCM) 10K type strain sequencing project: providing services to taxonomists for standard genome sequencing and annotation.</title>
        <authorList>
            <consortium name="The Broad Institute Genomics Platform"/>
            <consortium name="The Broad Institute Genome Sequencing Center for Infectious Disease"/>
            <person name="Wu L."/>
            <person name="Ma J."/>
        </authorList>
    </citation>
    <scope>NUCLEOTIDE SEQUENCE [LARGE SCALE GENOMIC DNA]</scope>
    <source>
        <strain evidence="5">CCM 7403</strain>
    </source>
</reference>
<dbReference type="RefSeq" id="WP_135831823.1">
    <property type="nucleotide sequence ID" value="NZ_BMCK01000002.1"/>
</dbReference>
<dbReference type="Proteomes" id="UP000297025">
    <property type="component" value="Chromosome"/>
</dbReference>
<reference evidence="3 4" key="1">
    <citation type="journal article" date="2008" name="Int. J. Syst. Evol. Microbiol.">
        <title>Nocardioides daphniae sp. nov., isolated from Daphnia cucullata (Crustacea: Cladocera).</title>
        <authorList>
            <person name="Toth E.M."/>
            <person name="Keki Z."/>
            <person name="Homonnay Z.G."/>
            <person name="Borsodi A.K."/>
            <person name="Marialigeti K."/>
            <person name="Schumann P."/>
        </authorList>
    </citation>
    <scope>NUCLEOTIDE SEQUENCE [LARGE SCALE GENOMIC DNA]</scope>
    <source>
        <strain evidence="3 4">JCM 16608</strain>
    </source>
</reference>
<sequence length="84" mass="9243">MHVVKVQRWVITALVLTTALHFVAGLLILAVTLDRADAFWVLTVISMIVTALAIVGVRLLHQVSPLTVWLLVAVVPLAVSLYFR</sequence>